<feature type="binding site" evidence="3">
    <location>
        <position position="260"/>
    </location>
    <ligand>
        <name>Zn(2+)</name>
        <dbReference type="ChEBI" id="CHEBI:29105"/>
        <label>2</label>
    </ligand>
</feature>
<feature type="binding site" evidence="3">
    <location>
        <position position="296"/>
    </location>
    <ligand>
        <name>Zn(2+)</name>
        <dbReference type="ChEBI" id="CHEBI:29105"/>
        <label>2</label>
    </ligand>
</feature>
<dbReference type="PANTHER" id="PTHR11596:SF5">
    <property type="entry name" value="ALKALINE PHOSPHATASE"/>
    <property type="match status" value="1"/>
</dbReference>
<feature type="binding site" evidence="3">
    <location>
        <position position="256"/>
    </location>
    <ligand>
        <name>Zn(2+)</name>
        <dbReference type="ChEBI" id="CHEBI:29105"/>
        <label>2</label>
    </ligand>
</feature>
<evidence type="ECO:0000313" key="6">
    <source>
        <dbReference type="Proteomes" id="UP000808337"/>
    </source>
</evidence>
<feature type="binding site" evidence="3">
    <location>
        <position position="127"/>
    </location>
    <ligand>
        <name>Mg(2+)</name>
        <dbReference type="ChEBI" id="CHEBI:18420"/>
    </ligand>
</feature>
<dbReference type="SMART" id="SM00098">
    <property type="entry name" value="alkPPc"/>
    <property type="match status" value="1"/>
</dbReference>
<evidence type="ECO:0000256" key="2">
    <source>
        <dbReference type="PIRSR" id="PIRSR601952-1"/>
    </source>
</evidence>
<dbReference type="CDD" id="cd16012">
    <property type="entry name" value="ALP"/>
    <property type="match status" value="1"/>
</dbReference>
<evidence type="ECO:0000256" key="3">
    <source>
        <dbReference type="PIRSR" id="PIRSR601952-2"/>
    </source>
</evidence>
<feature type="binding site" evidence="3">
    <location>
        <position position="129"/>
    </location>
    <ligand>
        <name>Mg(2+)</name>
        <dbReference type="ChEBI" id="CHEBI:18420"/>
    </ligand>
</feature>
<comment type="cofactor">
    <cofactor evidence="3">
        <name>Mg(2+)</name>
        <dbReference type="ChEBI" id="CHEBI:18420"/>
    </cofactor>
    <text evidence="3">Binds 1 Mg(2+) ion.</text>
</comment>
<dbReference type="Pfam" id="PF00245">
    <property type="entry name" value="Alk_phosphatase"/>
    <property type="match status" value="1"/>
</dbReference>
<keyword evidence="1" id="KW-0597">Phosphoprotein</keyword>
<reference evidence="5 6" key="1">
    <citation type="submission" date="2020-10" db="EMBL/GenBank/DDBJ databases">
        <title>Connecting structure to function with the recovery of over 1000 high-quality activated sludge metagenome-assembled genomes encoding full-length rRNA genes using long-read sequencing.</title>
        <authorList>
            <person name="Singleton C.M."/>
            <person name="Petriglieri F."/>
            <person name="Kristensen J.M."/>
            <person name="Kirkegaard R.H."/>
            <person name="Michaelsen T.Y."/>
            <person name="Andersen M.H."/>
            <person name="Karst S.M."/>
            <person name="Dueholm M.S."/>
            <person name="Nielsen P.H."/>
            <person name="Albertsen M."/>
        </authorList>
    </citation>
    <scope>NUCLEOTIDE SEQUENCE [LARGE SCALE GENOMIC DNA]</scope>
    <source>
        <strain evidence="5">Ribe_18-Q3-R11-54_MAXAC.273</strain>
    </source>
</reference>
<proteinExistence type="inferred from homology"/>
<dbReference type="Proteomes" id="UP000808337">
    <property type="component" value="Unassembled WGS sequence"/>
</dbReference>
<keyword evidence="3" id="KW-0862">Zinc</keyword>
<dbReference type="PANTHER" id="PTHR11596">
    <property type="entry name" value="ALKALINE PHOSPHATASE"/>
    <property type="match status" value="1"/>
</dbReference>
<feature type="binding site" evidence="3">
    <location>
        <position position="297"/>
    </location>
    <ligand>
        <name>Zn(2+)</name>
        <dbReference type="ChEBI" id="CHEBI:29105"/>
        <label>2</label>
    </ligand>
</feature>
<comment type="caution">
    <text evidence="5">The sequence shown here is derived from an EMBL/GenBank/DDBJ whole genome shotgun (WGS) entry which is preliminary data.</text>
</comment>
<keyword evidence="3" id="KW-0460">Magnesium</keyword>
<feature type="binding site" evidence="3">
    <location>
        <position position="35"/>
    </location>
    <ligand>
        <name>Zn(2+)</name>
        <dbReference type="ChEBI" id="CHEBI:29105"/>
        <label>2</label>
    </ligand>
</feature>
<sequence length="355" mass="39365">MVLAFFISWWLYFTPDFNQSPPPERPSNIILVIGDGMGLAHIALGELLSKPPSPLQRMEVVGLQKTYSSSHLETDSGASATAMACGVKTFNSAEGVGPDSLPVTSIMELAKEHGLKTGFIVTSPVVHATPAAFYAHVDSRGSYEDIARQLVQSDMDVFVGGGEKYFKERYTDKSNLIEELQKKNYAILTSQDPQVVFNFSKINRDKKIAAFTAFEDPKRASQGRTYLPQMVAETMDAIKARSDKGYFLMVEASQVDWASHANDQEWLALEMQDTYSMLEVILRKMDSNTLLIVTADHECAYISIKGKHAPRIEFGSKVHSSQMVPVFAHGPGAEEFLGIYENTAIFEKMKMLLGL</sequence>
<dbReference type="AlphaFoldDB" id="A0A9D7SYF3"/>
<dbReference type="SUPFAM" id="SSF53649">
    <property type="entry name" value="Alkaline phosphatase-like"/>
    <property type="match status" value="1"/>
</dbReference>
<evidence type="ECO:0000256" key="4">
    <source>
        <dbReference type="RuleBase" id="RU003946"/>
    </source>
</evidence>
<name>A0A9D7SYF3_9BACT</name>
<dbReference type="GO" id="GO:0046872">
    <property type="term" value="F:metal ion binding"/>
    <property type="evidence" value="ECO:0007669"/>
    <property type="project" value="UniProtKB-KW"/>
</dbReference>
<dbReference type="Gene3D" id="3.40.720.10">
    <property type="entry name" value="Alkaline Phosphatase, subunit A"/>
    <property type="match status" value="1"/>
</dbReference>
<keyword evidence="3" id="KW-0479">Metal-binding</keyword>
<dbReference type="PRINTS" id="PR00113">
    <property type="entry name" value="ALKPHPHTASE"/>
</dbReference>
<evidence type="ECO:0000256" key="1">
    <source>
        <dbReference type="ARBA" id="ARBA00022553"/>
    </source>
</evidence>
<dbReference type="EMBL" id="JADKGY010000029">
    <property type="protein sequence ID" value="MBK9983975.1"/>
    <property type="molecule type" value="Genomic_DNA"/>
</dbReference>
<gene>
    <name evidence="5" type="ORF">IPP15_16675</name>
</gene>
<dbReference type="InterPro" id="IPR017850">
    <property type="entry name" value="Alkaline_phosphatase_core_sf"/>
</dbReference>
<dbReference type="GO" id="GO:0004035">
    <property type="term" value="F:alkaline phosphatase activity"/>
    <property type="evidence" value="ECO:0007669"/>
    <property type="project" value="TreeGrafter"/>
</dbReference>
<comment type="similarity">
    <text evidence="4">Belongs to the alkaline phosphatase family.</text>
</comment>
<organism evidence="5 6">
    <name type="scientific">Candidatus Opimibacter skivensis</name>
    <dbReference type="NCBI Taxonomy" id="2982028"/>
    <lineage>
        <taxon>Bacteria</taxon>
        <taxon>Pseudomonadati</taxon>
        <taxon>Bacteroidota</taxon>
        <taxon>Saprospiria</taxon>
        <taxon>Saprospirales</taxon>
        <taxon>Saprospiraceae</taxon>
        <taxon>Candidatus Opimibacter</taxon>
    </lineage>
</organism>
<protein>
    <submittedName>
        <fullName evidence="5">Alkaline phosphatase</fullName>
    </submittedName>
</protein>
<accession>A0A9D7SYF3</accession>
<feature type="active site" description="Phosphoserine intermediate" evidence="2">
    <location>
        <position position="76"/>
    </location>
</feature>
<dbReference type="InterPro" id="IPR001952">
    <property type="entry name" value="Alkaline_phosphatase"/>
</dbReference>
<evidence type="ECO:0000313" key="5">
    <source>
        <dbReference type="EMBL" id="MBK9983975.1"/>
    </source>
</evidence>
<comment type="cofactor">
    <cofactor evidence="3">
        <name>Zn(2+)</name>
        <dbReference type="ChEBI" id="CHEBI:29105"/>
    </cofactor>
    <text evidence="3">Binds 2 Zn(2+) ions.</text>
</comment>
<feature type="binding site" evidence="3">
    <location>
        <position position="251"/>
    </location>
    <ligand>
        <name>Mg(2+)</name>
        <dbReference type="ChEBI" id="CHEBI:18420"/>
    </ligand>
</feature>
<feature type="binding site" evidence="3">
    <location>
        <position position="35"/>
    </location>
    <ligand>
        <name>Mg(2+)</name>
        <dbReference type="ChEBI" id="CHEBI:18420"/>
    </ligand>
</feature>